<evidence type="ECO:0000256" key="4">
    <source>
        <dbReference type="ARBA" id="ARBA00023008"/>
    </source>
</evidence>
<dbReference type="GO" id="GO:0006879">
    <property type="term" value="P:intracellular iron ion homeostasis"/>
    <property type="evidence" value="ECO:0007669"/>
    <property type="project" value="TreeGrafter"/>
</dbReference>
<dbReference type="GeneID" id="75909335"/>
<evidence type="ECO:0000313" key="9">
    <source>
        <dbReference type="EMBL" id="KAI8575929.1"/>
    </source>
</evidence>
<reference evidence="9" key="2">
    <citation type="journal article" date="2022" name="Proc. Natl. Acad. Sci. U.S.A.">
        <title>Diploid-dominant life cycles characterize the early evolution of Fungi.</title>
        <authorList>
            <person name="Amses K.R."/>
            <person name="Simmons D.R."/>
            <person name="Longcore J.E."/>
            <person name="Mondo S.J."/>
            <person name="Seto K."/>
            <person name="Jeronimo G.H."/>
            <person name="Bonds A.E."/>
            <person name="Quandt C.A."/>
            <person name="Davis W.J."/>
            <person name="Chang Y."/>
            <person name="Federici B.A."/>
            <person name="Kuo A."/>
            <person name="LaButti K."/>
            <person name="Pangilinan J."/>
            <person name="Andreopoulos W."/>
            <person name="Tritt A."/>
            <person name="Riley R."/>
            <person name="Hundley H."/>
            <person name="Johnson J."/>
            <person name="Lipzen A."/>
            <person name="Barry K."/>
            <person name="Lang B.F."/>
            <person name="Cuomo C.A."/>
            <person name="Buchler N.E."/>
            <person name="Grigoriev I.V."/>
            <person name="Spatafora J.W."/>
            <person name="Stajich J.E."/>
            <person name="James T.Y."/>
        </authorList>
    </citation>
    <scope>NUCLEOTIDE SEQUENCE</scope>
    <source>
        <strain evidence="9">AG</strain>
    </source>
</reference>
<dbReference type="InterPro" id="IPR001083">
    <property type="entry name" value="Cu_fist_DNA-bd_dom"/>
</dbReference>
<evidence type="ECO:0000256" key="5">
    <source>
        <dbReference type="ARBA" id="ARBA00023015"/>
    </source>
</evidence>
<evidence type="ECO:0000256" key="7">
    <source>
        <dbReference type="ARBA" id="ARBA00023242"/>
    </source>
</evidence>
<sequence length="54" mass="6247">KFACATCIKGHRSSHCTHADRPLFEIKKKGRPVTQCSHCRDLRRNRQVHVKCVC</sequence>
<dbReference type="GO" id="GO:0045944">
    <property type="term" value="P:positive regulation of transcription by RNA polymerase II"/>
    <property type="evidence" value="ECO:0007669"/>
    <property type="project" value="TreeGrafter"/>
</dbReference>
<dbReference type="PRINTS" id="PR00617">
    <property type="entry name" value="COPPERFIST"/>
</dbReference>
<evidence type="ECO:0000256" key="1">
    <source>
        <dbReference type="ARBA" id="ARBA00004123"/>
    </source>
</evidence>
<dbReference type="AlphaFoldDB" id="A0AAD5E381"/>
<accession>A0AAD5E381</accession>
<dbReference type="InterPro" id="IPR036395">
    <property type="entry name" value="Cu_fist_DNA-bd_dom_sf"/>
</dbReference>
<evidence type="ECO:0000256" key="6">
    <source>
        <dbReference type="ARBA" id="ARBA00023163"/>
    </source>
</evidence>
<feature type="non-terminal residue" evidence="9">
    <location>
        <position position="1"/>
    </location>
</feature>
<dbReference type="FunFam" id="3.90.430.10:FF:000001">
    <property type="entry name" value="Copper fist DNA-binding protein"/>
    <property type="match status" value="1"/>
</dbReference>
<comment type="subcellular location">
    <subcellularLocation>
        <location evidence="1">Nucleus</location>
    </subcellularLocation>
</comment>
<keyword evidence="5" id="KW-0805">Transcription regulation</keyword>
<reference evidence="9" key="1">
    <citation type="submission" date="2021-06" db="EMBL/GenBank/DDBJ databases">
        <authorList>
            <consortium name="DOE Joint Genome Institute"/>
            <person name="Mondo S.J."/>
            <person name="Amses K.R."/>
            <person name="Simmons D.R."/>
            <person name="Longcore J.E."/>
            <person name="Seto K."/>
            <person name="Alves G.H."/>
            <person name="Bonds A.E."/>
            <person name="Quandt C.A."/>
            <person name="Davis W.J."/>
            <person name="Chang Y."/>
            <person name="Letcher P.M."/>
            <person name="Powell M.J."/>
            <person name="Kuo A."/>
            <person name="Labutti K."/>
            <person name="Pangilinan J."/>
            <person name="Andreopoulos W."/>
            <person name="Tritt A."/>
            <person name="Riley R."/>
            <person name="Hundley H."/>
            <person name="Johnson J."/>
            <person name="Lipzen A."/>
            <person name="Barry K."/>
            <person name="Berbee M.L."/>
            <person name="Buchler N.E."/>
            <person name="Grigoriev I.V."/>
            <person name="Spatafora J.W."/>
            <person name="Stajich J.E."/>
            <person name="James T.Y."/>
        </authorList>
    </citation>
    <scope>NUCLEOTIDE SEQUENCE</scope>
    <source>
        <strain evidence="9">AG</strain>
    </source>
</reference>
<dbReference type="GO" id="GO:0005634">
    <property type="term" value="C:nucleus"/>
    <property type="evidence" value="ECO:0007669"/>
    <property type="project" value="UniProtKB-SubCell"/>
</dbReference>
<keyword evidence="10" id="KW-1185">Reference proteome</keyword>
<keyword evidence="3" id="KW-0862">Zinc</keyword>
<proteinExistence type="predicted"/>
<dbReference type="EMBL" id="MU620966">
    <property type="protein sequence ID" value="KAI8575929.1"/>
    <property type="molecule type" value="Genomic_DNA"/>
</dbReference>
<dbReference type="Gene3D" id="3.90.430.10">
    <property type="entry name" value="Copper fist DNA-binding domain"/>
    <property type="match status" value="1"/>
</dbReference>
<comment type="caution">
    <text evidence="9">The sequence shown here is derived from an EMBL/GenBank/DDBJ whole genome shotgun (WGS) entry which is preliminary data.</text>
</comment>
<dbReference type="SMART" id="SM00412">
    <property type="entry name" value="Cu_FIST"/>
    <property type="match status" value="1"/>
</dbReference>
<evidence type="ECO:0000256" key="2">
    <source>
        <dbReference type="ARBA" id="ARBA00022723"/>
    </source>
</evidence>
<dbReference type="GO" id="GO:0005507">
    <property type="term" value="F:copper ion binding"/>
    <property type="evidence" value="ECO:0007669"/>
    <property type="project" value="InterPro"/>
</dbReference>
<feature type="domain" description="Copper-fist" evidence="8">
    <location>
        <begin position="1"/>
        <end position="33"/>
    </location>
</feature>
<dbReference type="GO" id="GO:0000981">
    <property type="term" value="F:DNA-binding transcription factor activity, RNA polymerase II-specific"/>
    <property type="evidence" value="ECO:0007669"/>
    <property type="project" value="TreeGrafter"/>
</dbReference>
<organism evidence="9 10">
    <name type="scientific">Umbelopsis ramanniana AG</name>
    <dbReference type="NCBI Taxonomy" id="1314678"/>
    <lineage>
        <taxon>Eukaryota</taxon>
        <taxon>Fungi</taxon>
        <taxon>Fungi incertae sedis</taxon>
        <taxon>Mucoromycota</taxon>
        <taxon>Mucoromycotina</taxon>
        <taxon>Umbelopsidomycetes</taxon>
        <taxon>Umbelopsidales</taxon>
        <taxon>Umbelopsidaceae</taxon>
        <taxon>Umbelopsis</taxon>
    </lineage>
</organism>
<evidence type="ECO:0000313" key="10">
    <source>
        <dbReference type="Proteomes" id="UP001206595"/>
    </source>
</evidence>
<keyword evidence="7" id="KW-0539">Nucleus</keyword>
<dbReference type="SUPFAM" id="SSF57879">
    <property type="entry name" value="Zinc domain conserved in yeast copper-regulated transcription factors"/>
    <property type="match status" value="1"/>
</dbReference>
<dbReference type="Pfam" id="PF00649">
    <property type="entry name" value="Copper-fist"/>
    <property type="match status" value="1"/>
</dbReference>
<protein>
    <recommendedName>
        <fullName evidence="8">Copper-fist domain-containing protein</fullName>
    </recommendedName>
</protein>
<keyword evidence="4" id="KW-0186">Copper</keyword>
<gene>
    <name evidence="9" type="ORF">K450DRAFT_157746</name>
</gene>
<feature type="non-terminal residue" evidence="9">
    <location>
        <position position="54"/>
    </location>
</feature>
<dbReference type="PROSITE" id="PS50073">
    <property type="entry name" value="COPPER_FIST_2"/>
    <property type="match status" value="1"/>
</dbReference>
<dbReference type="Proteomes" id="UP001206595">
    <property type="component" value="Unassembled WGS sequence"/>
</dbReference>
<dbReference type="GO" id="GO:0000978">
    <property type="term" value="F:RNA polymerase II cis-regulatory region sequence-specific DNA binding"/>
    <property type="evidence" value="ECO:0007669"/>
    <property type="project" value="TreeGrafter"/>
</dbReference>
<dbReference type="InterPro" id="IPR051763">
    <property type="entry name" value="Copper_Homeo_Regul"/>
</dbReference>
<evidence type="ECO:0000259" key="8">
    <source>
        <dbReference type="PROSITE" id="PS50073"/>
    </source>
</evidence>
<dbReference type="GO" id="GO:0006878">
    <property type="term" value="P:intracellular copper ion homeostasis"/>
    <property type="evidence" value="ECO:0007669"/>
    <property type="project" value="TreeGrafter"/>
</dbReference>
<evidence type="ECO:0000256" key="3">
    <source>
        <dbReference type="ARBA" id="ARBA00022833"/>
    </source>
</evidence>
<dbReference type="PANTHER" id="PTHR28088">
    <property type="entry name" value="TRANSCRIPTIONAL ACTIVATOR HAA1-RELATED"/>
    <property type="match status" value="1"/>
</dbReference>
<keyword evidence="2" id="KW-0479">Metal-binding</keyword>
<keyword evidence="6" id="KW-0804">Transcription</keyword>
<name>A0AAD5E381_UMBRA</name>
<dbReference type="RefSeq" id="XP_051440933.1">
    <property type="nucleotide sequence ID" value="XM_051583985.1"/>
</dbReference>
<dbReference type="SMART" id="SM01090">
    <property type="entry name" value="Copper-fist"/>
    <property type="match status" value="1"/>
</dbReference>
<dbReference type="PANTHER" id="PTHR28088:SF5">
    <property type="entry name" value="TRANSCRIPTIONAL ACTIVATOR HAA1-RELATED"/>
    <property type="match status" value="1"/>
</dbReference>